<proteinExistence type="predicted"/>
<evidence type="ECO:0000313" key="1">
    <source>
        <dbReference type="EMBL" id="SAM83595.1"/>
    </source>
</evidence>
<name>A0A1K0H722_9BASI</name>
<dbReference type="AlphaFoldDB" id="A0A1K0H722"/>
<sequence>MPHAFHVQTTRTVLLTQHPSSSSLWLNLAKQMRPSSWPLAMNTLSILSSSMRCLCLLFQHFTWLKTPLFCKNDSIKTHSSVSNLHPPFLTTTTPHLHQLSLNYPTTIQCHLSVPTIIIAMRSALALLQPSLTNRTIQLMHPPLLPSTNSKSKEPCQLSTLPRKIPVIMLLPCLLNNATMAMMKSWRIFTWPSPTNKLSSPSLLEDLYGLPNVLINQLSLLRSSPFLSLTTPEYLPAQYIGISPETLTSIKKKTSQEAPFDFKPNNRCNPMAFRHWNVLSTFLAALVITDLWRSWCLAANWSLSVRFPWSSTGLVSNVFLLAQPFPTMLLPSRSLTFPKLTHQPLPPAMWLNLSKLTFRYMMFGFVRSLTTMALHPQLTPMFTLPSSLPQLEMKEALIWSNFAPFLATSGFSLMTVSSITSGDSSGAHHARVGLNTSTPFKNALVAFATNANALDTSLPHVLVPLMMLAIQMLPFSKRKRMAVVPTTLTMAPKHTLFSSSLFVATWNCATLNEPSCVAALHNPSTPLGKAEIVFIQEMQLASPHQLLTTNPLLRLHHHSRTSSNSWSRLWHSNLKHQVEDRGDLLSPLHNIHKDMHSGFQACFGAIHLYPAVVEHPCTT</sequence>
<protein>
    <submittedName>
        <fullName evidence="1">Uncharacterized protein</fullName>
    </submittedName>
</protein>
<organism evidence="1 2">
    <name type="scientific">Ustilago bromivora</name>
    <dbReference type="NCBI Taxonomy" id="307758"/>
    <lineage>
        <taxon>Eukaryota</taxon>
        <taxon>Fungi</taxon>
        <taxon>Dikarya</taxon>
        <taxon>Basidiomycota</taxon>
        <taxon>Ustilaginomycotina</taxon>
        <taxon>Ustilaginomycetes</taxon>
        <taxon>Ustilaginales</taxon>
        <taxon>Ustilaginaceae</taxon>
        <taxon>Ustilago</taxon>
    </lineage>
</organism>
<accession>A0A1K0H722</accession>
<dbReference type="Proteomes" id="UP000179920">
    <property type="component" value="Chromosome XI"/>
</dbReference>
<reference evidence="2" key="1">
    <citation type="submission" date="2016-04" db="EMBL/GenBank/DDBJ databases">
        <authorList>
            <person name="Guldener U."/>
            <person name="Guldener U."/>
        </authorList>
    </citation>
    <scope>NUCLEOTIDE SEQUENCE [LARGE SCALE GENOMIC DNA]</scope>
    <source>
        <strain evidence="2">UB2112</strain>
    </source>
</reference>
<evidence type="ECO:0000313" key="2">
    <source>
        <dbReference type="Proteomes" id="UP000179920"/>
    </source>
</evidence>
<dbReference type="EMBL" id="LT558127">
    <property type="protein sequence ID" value="SAM83595.1"/>
    <property type="molecule type" value="Genomic_DNA"/>
</dbReference>
<gene>
    <name evidence="1" type="ORF">UBRO_20194</name>
</gene>